<feature type="transmembrane region" description="Helical" evidence="1">
    <location>
        <begin position="72"/>
        <end position="93"/>
    </location>
</feature>
<evidence type="ECO:0000313" key="3">
    <source>
        <dbReference type="Proteomes" id="UP000525298"/>
    </source>
</evidence>
<organism evidence="2 3">
    <name type="scientific">Desulfosalsimonas propionicica</name>
    <dbReference type="NCBI Taxonomy" id="332175"/>
    <lineage>
        <taxon>Bacteria</taxon>
        <taxon>Pseudomonadati</taxon>
        <taxon>Thermodesulfobacteriota</taxon>
        <taxon>Desulfobacteria</taxon>
        <taxon>Desulfobacterales</taxon>
        <taxon>Desulfosalsimonadaceae</taxon>
        <taxon>Desulfosalsimonas</taxon>
    </lineage>
</organism>
<dbReference type="AlphaFoldDB" id="A0A7W0CAY1"/>
<dbReference type="Proteomes" id="UP000525298">
    <property type="component" value="Unassembled WGS sequence"/>
</dbReference>
<gene>
    <name evidence="2" type="ORF">HNR65_002717</name>
</gene>
<evidence type="ECO:0000256" key="1">
    <source>
        <dbReference type="SAM" id="Phobius"/>
    </source>
</evidence>
<proteinExistence type="predicted"/>
<feature type="transmembrane region" description="Helical" evidence="1">
    <location>
        <begin position="99"/>
        <end position="121"/>
    </location>
</feature>
<name>A0A7W0CAY1_9BACT</name>
<feature type="transmembrane region" description="Helical" evidence="1">
    <location>
        <begin position="133"/>
        <end position="153"/>
    </location>
</feature>
<protein>
    <submittedName>
        <fullName evidence="2">Cell shape-determining protein MreD</fullName>
    </submittedName>
</protein>
<dbReference type="EMBL" id="JACDUS010000009">
    <property type="protein sequence ID" value="MBA2882370.1"/>
    <property type="molecule type" value="Genomic_DNA"/>
</dbReference>
<sequence>MMRRLISLMVIIGLIVVETSILPYLPEMLRFYDFLVAFAVYLSLYQPIATGIPVMVIAGLAMDMLSGAPPGIYLASYLWVFLVFRHVSGWVRIGDHTLFFFLSIIGVGVQNVIFGVAAWSVSRVPFFTGDTGVIVLLQLFWALVTAPFLWLMFQFLFSGTHQASGTGEADGR</sequence>
<reference evidence="2 3" key="1">
    <citation type="submission" date="2020-07" db="EMBL/GenBank/DDBJ databases">
        <title>Genomic Encyclopedia of Type Strains, Phase IV (KMG-IV): sequencing the most valuable type-strain genomes for metagenomic binning, comparative biology and taxonomic classification.</title>
        <authorList>
            <person name="Goeker M."/>
        </authorList>
    </citation>
    <scope>NUCLEOTIDE SEQUENCE [LARGE SCALE GENOMIC DNA]</scope>
    <source>
        <strain evidence="2 3">DSM 17721</strain>
    </source>
</reference>
<keyword evidence="3" id="KW-1185">Reference proteome</keyword>
<keyword evidence="1" id="KW-1133">Transmembrane helix</keyword>
<keyword evidence="1" id="KW-0812">Transmembrane</keyword>
<comment type="caution">
    <text evidence="2">The sequence shown here is derived from an EMBL/GenBank/DDBJ whole genome shotgun (WGS) entry which is preliminary data.</text>
</comment>
<feature type="transmembrane region" description="Helical" evidence="1">
    <location>
        <begin position="35"/>
        <end position="60"/>
    </location>
</feature>
<accession>A0A7W0CAY1</accession>
<dbReference type="RefSeq" id="WP_181552009.1">
    <property type="nucleotide sequence ID" value="NZ_JACDUS010000009.1"/>
</dbReference>
<evidence type="ECO:0000313" key="2">
    <source>
        <dbReference type="EMBL" id="MBA2882370.1"/>
    </source>
</evidence>
<keyword evidence="1" id="KW-0472">Membrane</keyword>